<accession>A0A6P6SW85</accession>
<keyword evidence="1" id="KW-0808">Transferase</keyword>
<dbReference type="Proteomes" id="UP001652660">
    <property type="component" value="Chromosome 6e"/>
</dbReference>
<comment type="subcellular location">
    <subcellularLocation>
        <location evidence="1">Cytoplasm</location>
        <location evidence="1">Cytosol</location>
    </subcellularLocation>
</comment>
<dbReference type="GO" id="GO:0005829">
    <property type="term" value="C:cytosol"/>
    <property type="evidence" value="ECO:0007669"/>
    <property type="project" value="UniProtKB-SubCell"/>
</dbReference>
<comment type="catalytic activity">
    <reaction evidence="1">
        <text>RX + glutathione = an S-substituted glutathione + a halide anion + H(+)</text>
        <dbReference type="Rhea" id="RHEA:16437"/>
        <dbReference type="ChEBI" id="CHEBI:15378"/>
        <dbReference type="ChEBI" id="CHEBI:16042"/>
        <dbReference type="ChEBI" id="CHEBI:17792"/>
        <dbReference type="ChEBI" id="CHEBI:57925"/>
        <dbReference type="ChEBI" id="CHEBI:90779"/>
        <dbReference type="EC" id="2.5.1.18"/>
    </reaction>
</comment>
<protein>
    <recommendedName>
        <fullName evidence="1">Glutathione S-transferase</fullName>
        <ecNumber evidence="1">2.5.1.18</ecNumber>
    </recommendedName>
</protein>
<dbReference type="Gene3D" id="1.20.1050.10">
    <property type="match status" value="1"/>
</dbReference>
<name>A0A6P6SW85_COFAR</name>
<evidence type="ECO:0000313" key="3">
    <source>
        <dbReference type="RefSeq" id="XP_027069966.1"/>
    </source>
</evidence>
<keyword evidence="2" id="KW-1185">Reference proteome</keyword>
<reference evidence="3" key="2">
    <citation type="submission" date="2025-08" db="UniProtKB">
        <authorList>
            <consortium name="RefSeq"/>
        </authorList>
    </citation>
    <scope>IDENTIFICATION</scope>
    <source>
        <tissue evidence="3">Leaves</tissue>
    </source>
</reference>
<dbReference type="EC" id="2.5.1.18" evidence="1"/>
<dbReference type="AlphaFoldDB" id="A0A6P6SW85"/>
<sequence length="90" mass="10458">MDEVWRDKNPFMPSDPIRKAQARFWADFVDKKVFTVGRKTWATKGEDLEAANMEFIETYKILEGELGDKPYFGGANFGTKYQKPLILLHI</sequence>
<reference evidence="2" key="1">
    <citation type="journal article" date="2025" name="Foods">
        <title>Unveiling the Microbial Signatures of Arabica Coffee Cherries: Insights into Ripeness Specific Diversity, Functional Traits, and Implications for Quality and Safety.</title>
        <authorList>
            <consortium name="RefSeq"/>
            <person name="Tenea G.N."/>
            <person name="Cifuentes V."/>
            <person name="Reyes P."/>
            <person name="Cevallos-Vallejos M."/>
        </authorList>
    </citation>
    <scope>NUCLEOTIDE SEQUENCE [LARGE SCALE GENOMIC DNA]</scope>
</reference>
<dbReference type="InterPro" id="IPR036282">
    <property type="entry name" value="Glutathione-S-Trfase_C_sf"/>
</dbReference>
<proteinExistence type="inferred from homology"/>
<comment type="similarity">
    <text evidence="1">Belongs to the GST superfamily.</text>
</comment>
<dbReference type="InterPro" id="IPR045073">
    <property type="entry name" value="Omega/Tau-like"/>
</dbReference>
<dbReference type="SUPFAM" id="SSF47616">
    <property type="entry name" value="GST C-terminal domain-like"/>
    <property type="match status" value="1"/>
</dbReference>
<keyword evidence="1" id="KW-0963">Cytoplasm</keyword>
<dbReference type="PANTHER" id="PTHR11260">
    <property type="entry name" value="GLUTATHIONE S-TRANSFERASE, GST, SUPERFAMILY, GST DOMAIN CONTAINING"/>
    <property type="match status" value="1"/>
</dbReference>
<dbReference type="PANTHER" id="PTHR11260:SF781">
    <property type="entry name" value="GLUTATHIONE S-TRANSFERASE U19"/>
    <property type="match status" value="1"/>
</dbReference>
<evidence type="ECO:0000256" key="1">
    <source>
        <dbReference type="RuleBase" id="RU369102"/>
    </source>
</evidence>
<dbReference type="GO" id="GO:0006749">
    <property type="term" value="P:glutathione metabolic process"/>
    <property type="evidence" value="ECO:0007669"/>
    <property type="project" value="InterPro"/>
</dbReference>
<dbReference type="GO" id="GO:0004364">
    <property type="term" value="F:glutathione transferase activity"/>
    <property type="evidence" value="ECO:0007669"/>
    <property type="project" value="UniProtKB-UniRule"/>
</dbReference>
<gene>
    <name evidence="3" type="primary">LOC113695166</name>
</gene>
<dbReference type="RefSeq" id="XP_027069966.1">
    <property type="nucleotide sequence ID" value="XM_027214165.2"/>
</dbReference>
<dbReference type="CDD" id="cd03185">
    <property type="entry name" value="GST_C_Tau"/>
    <property type="match status" value="1"/>
</dbReference>
<evidence type="ECO:0000313" key="2">
    <source>
        <dbReference type="Proteomes" id="UP001652660"/>
    </source>
</evidence>
<dbReference type="GeneID" id="113695166"/>
<comment type="function">
    <text evidence="1">Is involved in the conjugation of reduced glutathione to a wide number of exogenous and endogenous hydrophobic electrophiles.</text>
</comment>
<organism evidence="2 3">
    <name type="scientific">Coffea arabica</name>
    <name type="common">Arabian coffee</name>
    <dbReference type="NCBI Taxonomy" id="13443"/>
    <lineage>
        <taxon>Eukaryota</taxon>
        <taxon>Viridiplantae</taxon>
        <taxon>Streptophyta</taxon>
        <taxon>Embryophyta</taxon>
        <taxon>Tracheophyta</taxon>
        <taxon>Spermatophyta</taxon>
        <taxon>Magnoliopsida</taxon>
        <taxon>eudicotyledons</taxon>
        <taxon>Gunneridae</taxon>
        <taxon>Pentapetalae</taxon>
        <taxon>asterids</taxon>
        <taxon>lamiids</taxon>
        <taxon>Gentianales</taxon>
        <taxon>Rubiaceae</taxon>
        <taxon>Ixoroideae</taxon>
        <taxon>Gardenieae complex</taxon>
        <taxon>Bertiereae - Coffeeae clade</taxon>
        <taxon>Coffeeae</taxon>
        <taxon>Coffea</taxon>
    </lineage>
</organism>
<dbReference type="InterPro" id="IPR045074">
    <property type="entry name" value="GST_C_Tau"/>
</dbReference>